<dbReference type="RefSeq" id="WP_191719765.1">
    <property type="nucleotide sequence ID" value="NZ_JACSQP010000009.1"/>
</dbReference>
<organism evidence="2 3">
    <name type="scientific">Microbacterium pullorum</name>
    <dbReference type="NCBI Taxonomy" id="2762236"/>
    <lineage>
        <taxon>Bacteria</taxon>
        <taxon>Bacillati</taxon>
        <taxon>Actinomycetota</taxon>
        <taxon>Actinomycetes</taxon>
        <taxon>Micrococcales</taxon>
        <taxon>Microbacteriaceae</taxon>
        <taxon>Microbacterium</taxon>
    </lineage>
</organism>
<feature type="transmembrane region" description="Helical" evidence="1">
    <location>
        <begin position="353"/>
        <end position="375"/>
    </location>
</feature>
<keyword evidence="1" id="KW-0812">Transmembrane</keyword>
<gene>
    <name evidence="2" type="ORF">H9651_13060</name>
</gene>
<accession>A0ABR8S526</accession>
<protein>
    <recommendedName>
        <fullName evidence="4">Glycosyltransferase RgtA/B/C/D-like domain-containing protein</fullName>
    </recommendedName>
</protein>
<feature type="transmembrane region" description="Helical" evidence="1">
    <location>
        <begin position="281"/>
        <end position="301"/>
    </location>
</feature>
<evidence type="ECO:0008006" key="4">
    <source>
        <dbReference type="Google" id="ProtNLM"/>
    </source>
</evidence>
<feature type="transmembrane region" description="Helical" evidence="1">
    <location>
        <begin position="405"/>
        <end position="431"/>
    </location>
</feature>
<feature type="transmembrane region" description="Helical" evidence="1">
    <location>
        <begin position="122"/>
        <end position="138"/>
    </location>
</feature>
<feature type="transmembrane region" description="Helical" evidence="1">
    <location>
        <begin position="216"/>
        <end position="237"/>
    </location>
</feature>
<feature type="transmembrane region" description="Helical" evidence="1">
    <location>
        <begin position="99"/>
        <end position="116"/>
    </location>
</feature>
<dbReference type="EMBL" id="JACSQP010000009">
    <property type="protein sequence ID" value="MBD7958573.1"/>
    <property type="molecule type" value="Genomic_DNA"/>
</dbReference>
<proteinExistence type="predicted"/>
<evidence type="ECO:0000313" key="2">
    <source>
        <dbReference type="EMBL" id="MBD7958573.1"/>
    </source>
</evidence>
<comment type="caution">
    <text evidence="2">The sequence shown here is derived from an EMBL/GenBank/DDBJ whole genome shotgun (WGS) entry which is preliminary data.</text>
</comment>
<dbReference type="Proteomes" id="UP000648352">
    <property type="component" value="Unassembled WGS sequence"/>
</dbReference>
<feature type="transmembrane region" description="Helical" evidence="1">
    <location>
        <begin position="322"/>
        <end position="341"/>
    </location>
</feature>
<keyword evidence="1" id="KW-0472">Membrane</keyword>
<evidence type="ECO:0000313" key="3">
    <source>
        <dbReference type="Proteomes" id="UP000648352"/>
    </source>
</evidence>
<name>A0ABR8S526_9MICO</name>
<reference evidence="2 3" key="1">
    <citation type="submission" date="2020-08" db="EMBL/GenBank/DDBJ databases">
        <title>A Genomic Blueprint of the Chicken Gut Microbiome.</title>
        <authorList>
            <person name="Gilroy R."/>
            <person name="Ravi A."/>
            <person name="Getino M."/>
            <person name="Pursley I."/>
            <person name="Horton D.L."/>
            <person name="Alikhan N.-F."/>
            <person name="Baker D."/>
            <person name="Gharbi K."/>
            <person name="Hall N."/>
            <person name="Watson M."/>
            <person name="Adriaenssens E.M."/>
            <person name="Foster-Nyarko E."/>
            <person name="Jarju S."/>
            <person name="Secka A."/>
            <person name="Antonio M."/>
            <person name="Oren A."/>
            <person name="Chaudhuri R."/>
            <person name="La Ragione R.M."/>
            <person name="Hildebrand F."/>
            <person name="Pallen M.J."/>
        </authorList>
    </citation>
    <scope>NUCLEOTIDE SEQUENCE [LARGE SCALE GENOMIC DNA]</scope>
    <source>
        <strain evidence="2 3">Sa4CUA7</strain>
    </source>
</reference>
<keyword evidence="3" id="KW-1185">Reference proteome</keyword>
<feature type="transmembrane region" description="Helical" evidence="1">
    <location>
        <begin position="187"/>
        <end position="209"/>
    </location>
</feature>
<sequence length="511" mass="52273">MTMRRAVDAAFWVCVALLAAAHLIVLWQSIAANALWEDEAFNLTVPVNLLAGLGYTSDGTLSGSTLTPFDPRISTGPVVLLPIAAVLATGADLVAGARLVPAAFYVALIVAVWVLGRRVGGRWAALLAVTVPLAFDATAPPSPIQGPADILGEVPAAALIAWGLVALQRRPWLAGLLLGLAVQAKYISLLAAPAFVVVLLLSLPGVPLVRRLRSAIVPAALALVPTVVIEVCALIALGPAGFVRHVLDTVRFVRSAGQPGVETTVGEKLATLSQSWHVPGVWVAVAAVTAAVLVVAAVVAVGRMPELGDLRLGTAASVRATAPLLAGASLGALTYIAWWSTAAHTPLWVRHPAPGLLAFVPVLVAFVVPAVRLLWAAGERRASAQRAVDGDTVAGPSTMTRVTRAALAVATALIVGVAVAQTVTAASAALASDDAVLAQQRDIAAEIATVDAEWIATQWGGAVSLVVLAGSHVALTDAPPENTAGYPVLTSDTALCERPLTGAPPFVVCAP</sequence>
<keyword evidence="1" id="KW-1133">Transmembrane helix</keyword>
<evidence type="ECO:0000256" key="1">
    <source>
        <dbReference type="SAM" id="Phobius"/>
    </source>
</evidence>